<keyword evidence="3" id="KW-0560">Oxidoreductase</keyword>
<dbReference type="GO" id="GO:0005829">
    <property type="term" value="C:cytosol"/>
    <property type="evidence" value="ECO:0007669"/>
    <property type="project" value="TreeGrafter"/>
</dbReference>
<evidence type="ECO:0000256" key="5">
    <source>
        <dbReference type="ARBA" id="ARBA00048980"/>
    </source>
</evidence>
<proteinExistence type="inferred from homology"/>
<gene>
    <name evidence="7" type="ORF">DEM34_12890</name>
</gene>
<dbReference type="GO" id="GO:0070402">
    <property type="term" value="F:NADPH binding"/>
    <property type="evidence" value="ECO:0007669"/>
    <property type="project" value="TreeGrafter"/>
</dbReference>
<dbReference type="SUPFAM" id="SSF51735">
    <property type="entry name" value="NAD(P)-binding Rossmann-fold domains"/>
    <property type="match status" value="1"/>
</dbReference>
<dbReference type="NCBIfam" id="NF008024">
    <property type="entry name" value="PRK10754.1"/>
    <property type="match status" value="1"/>
</dbReference>
<dbReference type="PANTHER" id="PTHR48106">
    <property type="entry name" value="QUINONE OXIDOREDUCTASE PIG3-RELATED"/>
    <property type="match status" value="1"/>
</dbReference>
<dbReference type="InterPro" id="IPR002364">
    <property type="entry name" value="Quin_OxRdtase/zeta-crystal_CS"/>
</dbReference>
<dbReference type="InterPro" id="IPR013154">
    <property type="entry name" value="ADH-like_N"/>
</dbReference>
<dbReference type="RefSeq" id="WP_109679233.1">
    <property type="nucleotide sequence ID" value="NZ_CP086615.1"/>
</dbReference>
<dbReference type="CDD" id="cd05286">
    <property type="entry name" value="QOR2"/>
    <property type="match status" value="1"/>
</dbReference>
<dbReference type="FunFam" id="3.40.50.720:FF:000053">
    <property type="entry name" value="Quinone oxidoreductase 1"/>
    <property type="match status" value="1"/>
</dbReference>
<comment type="similarity">
    <text evidence="1">Belongs to the zinc-containing alcohol dehydrogenase family. Quinone oxidoreductase subfamily.</text>
</comment>
<sequence>MVQAIRVHQHGGPEQMRWESVTVPAPGPGEALVRHTVIGVNYIDVYFRTGLYQPAGLPFTPGMEAAGVVEAVGEGVTELAVGERVAYASPPPGSYAEQRVIAADRLVPLPDGIADEQAAGMMLKGMTAQYLLRRAYRVQPGDAVLIHAAAGGVGLIACQWARHLGAMVIGTVGSAEKAELARAHGCEHPIRYREEDFVERVRELTGGEGVAAVYDSVGRDTFERSLDCLRRRGTLVSFGQSSGPVPPLDVGLLAKKGSLFLTRPTLFHYTASREDLLATARELFEVVEQGAVRIEVNERFPLAEAAEAHRALEGRRTTGSTVLLP</sequence>
<keyword evidence="8" id="KW-1185">Reference proteome</keyword>
<dbReference type="GO" id="GO:0008270">
    <property type="term" value="F:zinc ion binding"/>
    <property type="evidence" value="ECO:0007669"/>
    <property type="project" value="InterPro"/>
</dbReference>
<dbReference type="Proteomes" id="UP000245474">
    <property type="component" value="Unassembled WGS sequence"/>
</dbReference>
<evidence type="ECO:0000313" key="7">
    <source>
        <dbReference type="EMBL" id="PWG62199.1"/>
    </source>
</evidence>
<dbReference type="Gene3D" id="3.40.50.720">
    <property type="entry name" value="NAD(P)-binding Rossmann-like Domain"/>
    <property type="match status" value="1"/>
</dbReference>
<protein>
    <recommendedName>
        <fullName evidence="4">NADPH:quinone reductase</fullName>
        <ecNumber evidence="4">1.6.5.5</ecNumber>
    </recommendedName>
</protein>
<dbReference type="EMBL" id="QFFI01000021">
    <property type="protein sequence ID" value="PWG62199.1"/>
    <property type="molecule type" value="Genomic_DNA"/>
</dbReference>
<dbReference type="GO" id="GO:0003960">
    <property type="term" value="F:quinone reductase (NADPH) activity"/>
    <property type="evidence" value="ECO:0007669"/>
    <property type="project" value="UniProtKB-EC"/>
</dbReference>
<name>A0A2U2MZN6_9GAMM</name>
<dbReference type="GO" id="GO:0035925">
    <property type="term" value="F:mRNA 3'-UTR AU-rich region binding"/>
    <property type="evidence" value="ECO:0007669"/>
    <property type="project" value="TreeGrafter"/>
</dbReference>
<dbReference type="PROSITE" id="PS01162">
    <property type="entry name" value="QOR_ZETA_CRYSTAL"/>
    <property type="match status" value="1"/>
</dbReference>
<keyword evidence="2" id="KW-0521">NADP</keyword>
<comment type="caution">
    <text evidence="7">The sequence shown here is derived from an EMBL/GenBank/DDBJ whole genome shotgun (WGS) entry which is preliminary data.</text>
</comment>
<dbReference type="Pfam" id="PF00107">
    <property type="entry name" value="ADH_zinc_N"/>
    <property type="match status" value="1"/>
</dbReference>
<evidence type="ECO:0000313" key="8">
    <source>
        <dbReference type="Proteomes" id="UP000245474"/>
    </source>
</evidence>
<evidence type="ECO:0000256" key="1">
    <source>
        <dbReference type="ARBA" id="ARBA00010371"/>
    </source>
</evidence>
<dbReference type="Pfam" id="PF08240">
    <property type="entry name" value="ADH_N"/>
    <property type="match status" value="1"/>
</dbReference>
<evidence type="ECO:0000256" key="2">
    <source>
        <dbReference type="ARBA" id="ARBA00022857"/>
    </source>
</evidence>
<dbReference type="InterPro" id="IPR011032">
    <property type="entry name" value="GroES-like_sf"/>
</dbReference>
<dbReference type="InterPro" id="IPR020843">
    <property type="entry name" value="ER"/>
</dbReference>
<dbReference type="PANTHER" id="PTHR48106:SF13">
    <property type="entry name" value="QUINONE OXIDOREDUCTASE-RELATED"/>
    <property type="match status" value="1"/>
</dbReference>
<dbReference type="SUPFAM" id="SSF50129">
    <property type="entry name" value="GroES-like"/>
    <property type="match status" value="1"/>
</dbReference>
<dbReference type="SMART" id="SM00829">
    <property type="entry name" value="PKS_ER"/>
    <property type="match status" value="1"/>
</dbReference>
<evidence type="ECO:0000256" key="3">
    <source>
        <dbReference type="ARBA" id="ARBA00023002"/>
    </source>
</evidence>
<evidence type="ECO:0000256" key="4">
    <source>
        <dbReference type="ARBA" id="ARBA00038919"/>
    </source>
</evidence>
<dbReference type="Gene3D" id="3.90.180.10">
    <property type="entry name" value="Medium-chain alcohol dehydrogenases, catalytic domain"/>
    <property type="match status" value="1"/>
</dbReference>
<dbReference type="EC" id="1.6.5.5" evidence="4"/>
<organism evidence="7 8">
    <name type="scientific">Sediminicurvatus halobius</name>
    <dbReference type="NCBI Taxonomy" id="2182432"/>
    <lineage>
        <taxon>Bacteria</taxon>
        <taxon>Pseudomonadati</taxon>
        <taxon>Pseudomonadota</taxon>
        <taxon>Gammaproteobacteria</taxon>
        <taxon>Chromatiales</taxon>
        <taxon>Ectothiorhodospiraceae</taxon>
        <taxon>Sediminicurvatus</taxon>
    </lineage>
</organism>
<dbReference type="InterPro" id="IPR036291">
    <property type="entry name" value="NAD(P)-bd_dom_sf"/>
</dbReference>
<dbReference type="InterPro" id="IPR013149">
    <property type="entry name" value="ADH-like_C"/>
</dbReference>
<dbReference type="AlphaFoldDB" id="A0A2U2MZN6"/>
<feature type="domain" description="Enoyl reductase (ER)" evidence="6">
    <location>
        <begin position="11"/>
        <end position="323"/>
    </location>
</feature>
<evidence type="ECO:0000259" key="6">
    <source>
        <dbReference type="SMART" id="SM00829"/>
    </source>
</evidence>
<accession>A0A2U2MZN6</accession>
<comment type="catalytic activity">
    <reaction evidence="5">
        <text>2 a quinone + NADPH + H(+) = 2 a 1,4-benzosemiquinone + NADP(+)</text>
        <dbReference type="Rhea" id="RHEA:14269"/>
        <dbReference type="ChEBI" id="CHEBI:15378"/>
        <dbReference type="ChEBI" id="CHEBI:57783"/>
        <dbReference type="ChEBI" id="CHEBI:58349"/>
        <dbReference type="ChEBI" id="CHEBI:132124"/>
        <dbReference type="ChEBI" id="CHEBI:134225"/>
        <dbReference type="EC" id="1.6.5.5"/>
    </reaction>
</comment>
<dbReference type="InterPro" id="IPR047618">
    <property type="entry name" value="QOR-like"/>
</dbReference>
<reference evidence="7 8" key="1">
    <citation type="submission" date="2018-05" db="EMBL/GenBank/DDBJ databases">
        <title>Spiribacter halobius sp. nov., a moderately halophilic bacterium isolated from marine solar saltern.</title>
        <authorList>
            <person name="Zheng W.-S."/>
            <person name="Lu D.-C."/>
            <person name="Du Z.-J."/>
        </authorList>
    </citation>
    <scope>NUCLEOTIDE SEQUENCE [LARGE SCALE GENOMIC DNA]</scope>
    <source>
        <strain evidence="7 8">E85</strain>
    </source>
</reference>
<dbReference type="OrthoDB" id="9785812at2"/>